<evidence type="ECO:0000256" key="4">
    <source>
        <dbReference type="SAM" id="Coils"/>
    </source>
</evidence>
<dbReference type="SUPFAM" id="SSF54001">
    <property type="entry name" value="Cysteine proteinases"/>
    <property type="match status" value="1"/>
</dbReference>
<evidence type="ECO:0000313" key="8">
    <source>
        <dbReference type="Proteomes" id="UP001365128"/>
    </source>
</evidence>
<feature type="compositionally biased region" description="Basic and acidic residues" evidence="5">
    <location>
        <begin position="331"/>
        <end position="358"/>
    </location>
</feature>
<dbReference type="InterPro" id="IPR038765">
    <property type="entry name" value="Papain-like_cys_pep_sf"/>
</dbReference>
<comment type="caution">
    <text evidence="7">The sequence shown here is derived from an EMBL/GenBank/DDBJ whole genome shotgun (WGS) entry which is preliminary data.</text>
</comment>
<feature type="compositionally biased region" description="Polar residues" evidence="5">
    <location>
        <begin position="363"/>
        <end position="381"/>
    </location>
</feature>
<dbReference type="Proteomes" id="UP001365128">
    <property type="component" value="Unassembled WGS sequence"/>
</dbReference>
<feature type="compositionally biased region" description="Basic and acidic residues" evidence="5">
    <location>
        <begin position="208"/>
        <end position="219"/>
    </location>
</feature>
<feature type="compositionally biased region" description="Basic and acidic residues" evidence="5">
    <location>
        <begin position="248"/>
        <end position="261"/>
    </location>
</feature>
<dbReference type="Pfam" id="PF02902">
    <property type="entry name" value="Peptidase_C48"/>
    <property type="match status" value="1"/>
</dbReference>
<feature type="compositionally biased region" description="Acidic residues" evidence="5">
    <location>
        <begin position="262"/>
        <end position="283"/>
    </location>
</feature>
<sequence length="900" mass="99934">MSLRLPPPSFFHAVQEFESVAKKSSTAVAEEFRLLVHEAKLQKINNIKSYLSADSLRCFALTTALVGRTRCFVEDLGKSSWELNDAALLDAFGASALLSVDFLTALRNFARLGKDVPWVQAKLALDKARRARLETNARGIHKRDWCTSDVKGAMKACDIVDTAQSTVSRRKGKSTKTHEQAAQDTALPSPASDSAQTPSQSDGDDTNLDDHENIDHNDDTNDTDMDMDHGDETANDTQPDASAPDPSAADRDGDDDIRVDAVDSGDGDGWEDAQSDSGSEPDVEIGRRDLSALSESPLGEPIDAYLDDYNFEHGETPQKLPRTPTADDSPSCDRIKADKAEEHGFQDEKESKCCRDQALESVKTPSQVQRRFGSDSESSSAPLKRQSDFILFKEPPTKQRRVCAESESESAAALPKRRRIGGNLRFPQLFQSPTLSPIIEEDPNYKTRAGPSLPRPNHTDKLPDFLQEAHLSANVSVVRRRRPPNPPNPPASDVKHLGGQEGALPAQKPQNDEQNLSKSKSPRDASCHPDSVSNDSGEGATDAPKWPPPYTEQIVQQLGPSKQLSHRSIWALVRLFQPLDHVCIVDVPLPSPNQTWEAWASQLHILRRESNSMVLAPLHLAQRKHWVVLSLDLELCHASLFDSVSDDATRKDVEVVAKSIVRALGLDWGEGKWKYQGNPKAPQQTNDYDCGIYVIVTCLYLIARTDLPADIDGACWRHVLSRALGSQPSSLYSSLVPDVPWEGLNGQGAKHVVEAAQALKKRSRNLAEATMHVEEMVRVLQLAVRRLHNSQDGAEETRRDVSMREKLVQEMAHLPRSRASDTQVLQQLQESLGAAQKQLQREESGADRLRTSIEVLESLCRWLDEQRVELRQLRQRADADVARAVAVVEEEYKIYREFLQ</sequence>
<name>A0ABR1LBZ5_9PEZI</name>
<keyword evidence="2" id="KW-0645">Protease</keyword>
<evidence type="ECO:0000256" key="2">
    <source>
        <dbReference type="ARBA" id="ARBA00022670"/>
    </source>
</evidence>
<evidence type="ECO:0000259" key="6">
    <source>
        <dbReference type="PROSITE" id="PS50600"/>
    </source>
</evidence>
<reference evidence="7 8" key="1">
    <citation type="submission" date="2024-04" db="EMBL/GenBank/DDBJ databases">
        <title>Phyllosticta paracitricarpa is synonymous to the EU quarantine fungus P. citricarpa based on phylogenomic analyses.</title>
        <authorList>
            <consortium name="Lawrence Berkeley National Laboratory"/>
            <person name="Van Ingen-Buijs V.A."/>
            <person name="Van Westerhoven A.C."/>
            <person name="Haridas S."/>
            <person name="Skiadas P."/>
            <person name="Martin F."/>
            <person name="Groenewald J.Z."/>
            <person name="Crous P.W."/>
            <person name="Seidl M.F."/>
        </authorList>
    </citation>
    <scope>NUCLEOTIDE SEQUENCE [LARGE SCALE GENOMIC DNA]</scope>
    <source>
        <strain evidence="7 8">CBS 122670</strain>
    </source>
</reference>
<dbReference type="InterPro" id="IPR003653">
    <property type="entry name" value="Peptidase_C48_C"/>
</dbReference>
<feature type="region of interest" description="Disordered" evidence="5">
    <location>
        <begin position="164"/>
        <end position="464"/>
    </location>
</feature>
<evidence type="ECO:0000256" key="5">
    <source>
        <dbReference type="SAM" id="MobiDB-lite"/>
    </source>
</evidence>
<keyword evidence="4" id="KW-0175">Coiled coil</keyword>
<feature type="compositionally biased region" description="Polar residues" evidence="5">
    <location>
        <begin position="508"/>
        <end position="519"/>
    </location>
</feature>
<feature type="domain" description="Ubiquitin-like protease family profile" evidence="6">
    <location>
        <begin position="438"/>
        <end position="701"/>
    </location>
</feature>
<evidence type="ECO:0000313" key="7">
    <source>
        <dbReference type="EMBL" id="KAK7532766.1"/>
    </source>
</evidence>
<evidence type="ECO:0000256" key="3">
    <source>
        <dbReference type="ARBA" id="ARBA00022801"/>
    </source>
</evidence>
<keyword evidence="3" id="KW-0378">Hydrolase</keyword>
<gene>
    <name evidence="7" type="ORF">IWX46DRAFT_334413</name>
</gene>
<keyword evidence="8" id="KW-1185">Reference proteome</keyword>
<dbReference type="PROSITE" id="PS50600">
    <property type="entry name" value="ULP_PROTEASE"/>
    <property type="match status" value="1"/>
</dbReference>
<proteinExistence type="inferred from homology"/>
<dbReference type="Gene3D" id="3.40.395.10">
    <property type="entry name" value="Adenoviral Proteinase, Chain A"/>
    <property type="match status" value="1"/>
</dbReference>
<organism evidence="7 8">
    <name type="scientific">Phyllosticta citricarpa</name>
    <dbReference type="NCBI Taxonomy" id="55181"/>
    <lineage>
        <taxon>Eukaryota</taxon>
        <taxon>Fungi</taxon>
        <taxon>Dikarya</taxon>
        <taxon>Ascomycota</taxon>
        <taxon>Pezizomycotina</taxon>
        <taxon>Dothideomycetes</taxon>
        <taxon>Dothideomycetes incertae sedis</taxon>
        <taxon>Botryosphaeriales</taxon>
        <taxon>Phyllostictaceae</taxon>
        <taxon>Phyllosticta</taxon>
    </lineage>
</organism>
<feature type="region of interest" description="Disordered" evidence="5">
    <location>
        <begin position="476"/>
        <end position="551"/>
    </location>
</feature>
<accession>A0ABR1LBZ5</accession>
<dbReference type="EMBL" id="JBBPDW010000048">
    <property type="protein sequence ID" value="KAK7532766.1"/>
    <property type="molecule type" value="Genomic_DNA"/>
</dbReference>
<evidence type="ECO:0000256" key="1">
    <source>
        <dbReference type="ARBA" id="ARBA00005234"/>
    </source>
</evidence>
<feature type="coiled-coil region" evidence="4">
    <location>
        <begin position="825"/>
        <end position="883"/>
    </location>
</feature>
<feature type="compositionally biased region" description="Polar residues" evidence="5">
    <location>
        <begin position="191"/>
        <end position="201"/>
    </location>
</feature>
<protein>
    <recommendedName>
        <fullName evidence="6">Ubiquitin-like protease family profile domain-containing protein</fullName>
    </recommendedName>
</protein>
<comment type="similarity">
    <text evidence="1">Belongs to the peptidase C48 family.</text>
</comment>